<dbReference type="InterPro" id="IPR015856">
    <property type="entry name" value="ABC_transpr_CbiO/EcfA_su"/>
</dbReference>
<dbReference type="GO" id="GO:0016887">
    <property type="term" value="F:ATP hydrolysis activity"/>
    <property type="evidence" value="ECO:0007669"/>
    <property type="project" value="InterPro"/>
</dbReference>
<evidence type="ECO:0000256" key="2">
    <source>
        <dbReference type="ARBA" id="ARBA00005417"/>
    </source>
</evidence>
<evidence type="ECO:0000256" key="4">
    <source>
        <dbReference type="ARBA" id="ARBA00022475"/>
    </source>
</evidence>
<dbReference type="PANTHER" id="PTHR43553">
    <property type="entry name" value="HEAVY METAL TRANSPORTER"/>
    <property type="match status" value="1"/>
</dbReference>
<dbReference type="GO" id="GO:0042626">
    <property type="term" value="F:ATPase-coupled transmembrane transporter activity"/>
    <property type="evidence" value="ECO:0007669"/>
    <property type="project" value="TreeGrafter"/>
</dbReference>
<dbReference type="GO" id="GO:0043190">
    <property type="term" value="C:ATP-binding cassette (ABC) transporter complex"/>
    <property type="evidence" value="ECO:0007669"/>
    <property type="project" value="TreeGrafter"/>
</dbReference>
<dbReference type="Gene3D" id="3.40.50.300">
    <property type="entry name" value="P-loop containing nucleotide triphosphate hydrolases"/>
    <property type="match status" value="2"/>
</dbReference>
<dbReference type="PROSITE" id="PS00211">
    <property type="entry name" value="ABC_TRANSPORTER_1"/>
    <property type="match status" value="1"/>
</dbReference>
<dbReference type="GO" id="GO:0005524">
    <property type="term" value="F:ATP binding"/>
    <property type="evidence" value="ECO:0007669"/>
    <property type="project" value="UniProtKB-KW"/>
</dbReference>
<evidence type="ECO:0000313" key="11">
    <source>
        <dbReference type="Proteomes" id="UP000190626"/>
    </source>
</evidence>
<dbReference type="Pfam" id="PF00005">
    <property type="entry name" value="ABC_tran"/>
    <property type="match status" value="2"/>
</dbReference>
<evidence type="ECO:0000259" key="9">
    <source>
        <dbReference type="PROSITE" id="PS50893"/>
    </source>
</evidence>
<dbReference type="RefSeq" id="WP_158082056.1">
    <property type="nucleotide sequence ID" value="NZ_MBTG01000010.1"/>
</dbReference>
<dbReference type="STRING" id="1469647.BC351_23500"/>
<evidence type="ECO:0000256" key="3">
    <source>
        <dbReference type="ARBA" id="ARBA00022448"/>
    </source>
</evidence>
<keyword evidence="6" id="KW-0067">ATP-binding</keyword>
<evidence type="ECO:0000313" key="10">
    <source>
        <dbReference type="EMBL" id="OPH58334.1"/>
    </source>
</evidence>
<dbReference type="InterPro" id="IPR003593">
    <property type="entry name" value="AAA+_ATPase"/>
</dbReference>
<keyword evidence="5" id="KW-0547">Nucleotide-binding</keyword>
<keyword evidence="4" id="KW-1003">Cell membrane</keyword>
<keyword evidence="8" id="KW-0472">Membrane</keyword>
<keyword evidence="7" id="KW-1278">Translocase</keyword>
<comment type="similarity">
    <text evidence="2">Belongs to the ABC transporter superfamily.</text>
</comment>
<keyword evidence="3" id="KW-0813">Transport</keyword>
<dbReference type="InterPro" id="IPR017871">
    <property type="entry name" value="ABC_transporter-like_CS"/>
</dbReference>
<dbReference type="PANTHER" id="PTHR43553:SF26">
    <property type="entry name" value="ABC TRANSPORTER ATP-BINDING PROTEIN BC_2655-RELATED"/>
    <property type="match status" value="1"/>
</dbReference>
<feature type="domain" description="ABC transporter" evidence="9">
    <location>
        <begin position="2"/>
        <end position="243"/>
    </location>
</feature>
<dbReference type="SMART" id="SM00382">
    <property type="entry name" value="AAA"/>
    <property type="match status" value="2"/>
</dbReference>
<organism evidence="10 11">
    <name type="scientific">Paenibacillus ferrarius</name>
    <dbReference type="NCBI Taxonomy" id="1469647"/>
    <lineage>
        <taxon>Bacteria</taxon>
        <taxon>Bacillati</taxon>
        <taxon>Bacillota</taxon>
        <taxon>Bacilli</taxon>
        <taxon>Bacillales</taxon>
        <taxon>Paenibacillaceae</taxon>
        <taxon>Paenibacillus</taxon>
    </lineage>
</organism>
<dbReference type="InterPro" id="IPR027417">
    <property type="entry name" value="P-loop_NTPase"/>
</dbReference>
<dbReference type="PROSITE" id="PS50893">
    <property type="entry name" value="ABC_TRANSPORTER_2"/>
    <property type="match status" value="2"/>
</dbReference>
<dbReference type="AlphaFoldDB" id="A0A1V4HLG7"/>
<evidence type="ECO:0000256" key="6">
    <source>
        <dbReference type="ARBA" id="ARBA00022840"/>
    </source>
</evidence>
<reference evidence="11" key="1">
    <citation type="submission" date="2016-07" db="EMBL/GenBank/DDBJ databases">
        <authorList>
            <person name="Florea S."/>
            <person name="Webb J.S."/>
            <person name="Jaromczyk J."/>
            <person name="Schardl C.L."/>
        </authorList>
    </citation>
    <scope>NUCLEOTIDE SEQUENCE [LARGE SCALE GENOMIC DNA]</scope>
    <source>
        <strain evidence="11">CY1</strain>
    </source>
</reference>
<evidence type="ECO:0000256" key="5">
    <source>
        <dbReference type="ARBA" id="ARBA00022741"/>
    </source>
</evidence>
<evidence type="ECO:0000256" key="7">
    <source>
        <dbReference type="ARBA" id="ARBA00022967"/>
    </source>
</evidence>
<accession>A0A1V4HLG7</accession>
<dbReference type="Proteomes" id="UP000190626">
    <property type="component" value="Unassembled WGS sequence"/>
</dbReference>
<keyword evidence="11" id="KW-1185">Reference proteome</keyword>
<dbReference type="GO" id="GO:0015087">
    <property type="term" value="F:cobalt ion transmembrane transporter activity"/>
    <property type="evidence" value="ECO:0007669"/>
    <property type="project" value="UniProtKB-ARBA"/>
</dbReference>
<dbReference type="InterPro" id="IPR003439">
    <property type="entry name" value="ABC_transporter-like_ATP-bd"/>
</dbReference>
<comment type="subcellular location">
    <subcellularLocation>
        <location evidence="1">Cell membrane</location>
        <topology evidence="1">Peripheral membrane protein</topology>
    </subcellularLocation>
</comment>
<sequence>MIEFHNYSCTYAAKTEPLLHTLNLRIKKGEFVFVTGPSGGGKSTLCFSINGLIPNEMEGSLYEGSVTVDGINVQETFPYDLVSEVGTVLQDPEWQLVRGTVKEELTFALENMGVPVEEIDRRLAEVVEKVQIKPILLRSSLELSGGQKQRVAIAACLMMQPKVIVLDEPTAELDPLGKEMVIETIRNLHEQWGYTVVFVDHNLDVSFPYADRVIVVADGRIIADAPPSELYDQPGIGDWLPMPQVIEIARRLGVRKELQAAASSDGDPLNVAELREELERGYAPSSYPAAGDAEQRLNEECSNAKPIIELKQVMFRYKKQEDELTIKPVDLRIGKGEFTAIIGRNGAGKSTLCKLITGLLKPQSGQVLIHSKSAASYRADQRVRHVGFVFQNPDFQFVCRSVYEEVAYGLRIQKLNDAAIDERVKRVTKLLHIDSYLQEHPHFLSRGERRRVAIASILALEPEVIILDEPTTGLDAMRCREMMNYIQILWQQGHTIVMLTHDMRVVADYVPRTIVMSDGEIHWDGPTRHIFAKREELRRHNITLPPVVELSYALGWSEPALTSDEFIARFAGEYKELAAVGGLA</sequence>
<evidence type="ECO:0000256" key="8">
    <source>
        <dbReference type="ARBA" id="ARBA00023136"/>
    </source>
</evidence>
<dbReference type="InterPro" id="IPR050095">
    <property type="entry name" value="ECF_ABC_transporter_ATP-bd"/>
</dbReference>
<name>A0A1V4HLG7_9BACL</name>
<proteinExistence type="inferred from homology"/>
<dbReference type="EMBL" id="MBTG01000010">
    <property type="protein sequence ID" value="OPH58334.1"/>
    <property type="molecule type" value="Genomic_DNA"/>
</dbReference>
<comment type="caution">
    <text evidence="10">The sequence shown here is derived from an EMBL/GenBank/DDBJ whole genome shotgun (WGS) entry which is preliminary data.</text>
</comment>
<dbReference type="SUPFAM" id="SSF52540">
    <property type="entry name" value="P-loop containing nucleoside triphosphate hydrolases"/>
    <property type="match status" value="2"/>
</dbReference>
<evidence type="ECO:0000256" key="1">
    <source>
        <dbReference type="ARBA" id="ARBA00004202"/>
    </source>
</evidence>
<feature type="domain" description="ABC transporter" evidence="9">
    <location>
        <begin position="308"/>
        <end position="543"/>
    </location>
</feature>
<dbReference type="OrthoDB" id="501320at2"/>
<protein>
    <recommendedName>
        <fullName evidence="9">ABC transporter domain-containing protein</fullName>
    </recommendedName>
</protein>
<dbReference type="CDD" id="cd03225">
    <property type="entry name" value="ABC_cobalt_CbiO_domain1"/>
    <property type="match status" value="2"/>
</dbReference>
<gene>
    <name evidence="10" type="ORF">BC351_23500</name>
</gene>
<dbReference type="NCBIfam" id="NF010167">
    <property type="entry name" value="PRK13648.1"/>
    <property type="match status" value="2"/>
</dbReference>
<dbReference type="FunFam" id="3.40.50.300:FF:000224">
    <property type="entry name" value="Energy-coupling factor transporter ATP-binding protein EcfA"/>
    <property type="match status" value="1"/>
</dbReference>